<comment type="cofactor">
    <cofactor evidence="2">
        <name>Fe cation</name>
        <dbReference type="ChEBI" id="CHEBI:24875"/>
    </cofactor>
</comment>
<keyword evidence="4" id="KW-0479">Metal-binding</keyword>
<dbReference type="SMART" id="SM00702">
    <property type="entry name" value="P4Hc"/>
    <property type="match status" value="1"/>
</dbReference>
<dbReference type="AlphaFoldDB" id="A0A9J6AUV6"/>
<evidence type="ECO:0000313" key="10">
    <source>
        <dbReference type="EMBL" id="KAG5628318.1"/>
    </source>
</evidence>
<dbReference type="GO" id="GO:0031418">
    <property type="term" value="F:L-ascorbic acid binding"/>
    <property type="evidence" value="ECO:0007669"/>
    <property type="project" value="InterPro"/>
</dbReference>
<proteinExistence type="predicted"/>
<keyword evidence="8" id="KW-0408">Iron</keyword>
<dbReference type="PROSITE" id="PS51471">
    <property type="entry name" value="FE2OG_OXY"/>
    <property type="match status" value="1"/>
</dbReference>
<evidence type="ECO:0000259" key="9">
    <source>
        <dbReference type="PROSITE" id="PS51471"/>
    </source>
</evidence>
<evidence type="ECO:0000256" key="8">
    <source>
        <dbReference type="ARBA" id="ARBA00023004"/>
    </source>
</evidence>
<dbReference type="InterPro" id="IPR039575">
    <property type="entry name" value="P3H"/>
</dbReference>
<dbReference type="Gene3D" id="2.60.120.620">
    <property type="entry name" value="q2cbj1_9rhob like domain"/>
    <property type="match status" value="1"/>
</dbReference>
<dbReference type="EC" id="1.14.11.7" evidence="3"/>
<evidence type="ECO:0000256" key="6">
    <source>
        <dbReference type="ARBA" id="ARBA00022964"/>
    </source>
</evidence>
<dbReference type="EMBL" id="JACXVP010000001">
    <property type="protein sequence ID" value="KAG5628318.1"/>
    <property type="molecule type" value="Genomic_DNA"/>
</dbReference>
<reference evidence="10 11" key="1">
    <citation type="submission" date="2020-09" db="EMBL/GenBank/DDBJ databases">
        <title>De no assembly of potato wild relative species, Solanum commersonii.</title>
        <authorList>
            <person name="Cho K."/>
        </authorList>
    </citation>
    <scope>NUCLEOTIDE SEQUENCE [LARGE SCALE GENOMIC DNA]</scope>
    <source>
        <strain evidence="10">LZ3.2</strain>
        <tissue evidence="10">Leaf</tissue>
    </source>
</reference>
<dbReference type="InterPro" id="IPR044862">
    <property type="entry name" value="Pro_4_hyd_alph_FE2OG_OXY"/>
</dbReference>
<dbReference type="PANTHER" id="PTHR14049:SF9">
    <property type="entry name" value="PROCOLLAGEN-PROLINE 3-DIOXYGENASE"/>
    <property type="match status" value="1"/>
</dbReference>
<sequence>MADSEHPRLILHNFLPLDLCKELEFIHKSCCTVGYRPNVFSTTLSHLIATNCAPLIMPIIPIREKLREKAEEYFGCQYELFVEFTGLISWCRGASIGWHSDDNRPYLKQRDFAAVCYLNCYDADFKGGIFHFKDGEPADIVPMAGDVIMYTADDRNIHSVDEITEGERITLTLWFSRDASYDEDPKLISSLSPDLLGVVDSKLHSFIPVPGSINMYWFPPDEASSFLSGFDIRCGRLHVLGFDIYPCQEIYHLSAIIDSSYNLLELLSGPLLIARESKMFEPQFLNIMHALQMVQFYLWRFSNLKTKVEGTSPNITPTSQTQNAEIDRLKSVFLKDLQLAERFFDHSKPIKDMEYEFDWDNFSAAVLEWECYVVKLQKELVLHLPHWKTNQSIFCVTLGGDLED</sequence>
<dbReference type="GO" id="GO:0005506">
    <property type="term" value="F:iron ion binding"/>
    <property type="evidence" value="ECO:0007669"/>
    <property type="project" value="InterPro"/>
</dbReference>
<accession>A0A9J6AUV6</accession>
<dbReference type="Pfam" id="PF13640">
    <property type="entry name" value="2OG-FeII_Oxy_3"/>
    <property type="match status" value="1"/>
</dbReference>
<comment type="caution">
    <text evidence="10">The sequence shown here is derived from an EMBL/GenBank/DDBJ whole genome shotgun (WGS) entry which is preliminary data.</text>
</comment>
<evidence type="ECO:0000256" key="3">
    <source>
        <dbReference type="ARBA" id="ARBA00012262"/>
    </source>
</evidence>
<evidence type="ECO:0000313" key="11">
    <source>
        <dbReference type="Proteomes" id="UP000824120"/>
    </source>
</evidence>
<dbReference type="GO" id="GO:0019797">
    <property type="term" value="F:procollagen-proline 3-dioxygenase activity"/>
    <property type="evidence" value="ECO:0007669"/>
    <property type="project" value="UniProtKB-EC"/>
</dbReference>
<dbReference type="InterPro" id="IPR005123">
    <property type="entry name" value="Oxoglu/Fe-dep_dioxygenase_dom"/>
</dbReference>
<dbReference type="PANTHER" id="PTHR14049">
    <property type="entry name" value="LEPRECAN 1"/>
    <property type="match status" value="1"/>
</dbReference>
<protein>
    <recommendedName>
        <fullName evidence="3">procollagen-proline 3-dioxygenase</fullName>
        <ecNumber evidence="3">1.14.11.7</ecNumber>
    </recommendedName>
</protein>
<dbReference type="InterPro" id="IPR006620">
    <property type="entry name" value="Pro_4_hyd_alph"/>
</dbReference>
<evidence type="ECO:0000256" key="7">
    <source>
        <dbReference type="ARBA" id="ARBA00023002"/>
    </source>
</evidence>
<comment type="cofactor">
    <cofactor evidence="1">
        <name>L-ascorbate</name>
        <dbReference type="ChEBI" id="CHEBI:38290"/>
    </cofactor>
</comment>
<evidence type="ECO:0000256" key="2">
    <source>
        <dbReference type="ARBA" id="ARBA00001962"/>
    </source>
</evidence>
<keyword evidence="5" id="KW-0677">Repeat</keyword>
<gene>
    <name evidence="10" type="ORF">H5410_000035</name>
</gene>
<dbReference type="GO" id="GO:0032963">
    <property type="term" value="P:collagen metabolic process"/>
    <property type="evidence" value="ECO:0007669"/>
    <property type="project" value="InterPro"/>
</dbReference>
<name>A0A9J6AUV6_SOLCO</name>
<dbReference type="Proteomes" id="UP000824120">
    <property type="component" value="Chromosome 1"/>
</dbReference>
<evidence type="ECO:0000256" key="1">
    <source>
        <dbReference type="ARBA" id="ARBA00001961"/>
    </source>
</evidence>
<evidence type="ECO:0000256" key="5">
    <source>
        <dbReference type="ARBA" id="ARBA00022737"/>
    </source>
</evidence>
<evidence type="ECO:0000256" key="4">
    <source>
        <dbReference type="ARBA" id="ARBA00022723"/>
    </source>
</evidence>
<feature type="domain" description="Fe2OG dioxygenase" evidence="9">
    <location>
        <begin position="72"/>
        <end position="177"/>
    </location>
</feature>
<keyword evidence="11" id="KW-1185">Reference proteome</keyword>
<keyword evidence="6" id="KW-0223">Dioxygenase</keyword>
<dbReference type="OrthoDB" id="427071at2759"/>
<keyword evidence="7" id="KW-0560">Oxidoreductase</keyword>
<organism evidence="10 11">
    <name type="scientific">Solanum commersonii</name>
    <name type="common">Commerson's wild potato</name>
    <name type="synonym">Commerson's nightshade</name>
    <dbReference type="NCBI Taxonomy" id="4109"/>
    <lineage>
        <taxon>Eukaryota</taxon>
        <taxon>Viridiplantae</taxon>
        <taxon>Streptophyta</taxon>
        <taxon>Embryophyta</taxon>
        <taxon>Tracheophyta</taxon>
        <taxon>Spermatophyta</taxon>
        <taxon>Magnoliopsida</taxon>
        <taxon>eudicotyledons</taxon>
        <taxon>Gunneridae</taxon>
        <taxon>Pentapetalae</taxon>
        <taxon>asterids</taxon>
        <taxon>lamiids</taxon>
        <taxon>Solanales</taxon>
        <taxon>Solanaceae</taxon>
        <taxon>Solanoideae</taxon>
        <taxon>Solaneae</taxon>
        <taxon>Solanum</taxon>
    </lineage>
</organism>